<accession>A0A1Z4LLD9</accession>
<keyword evidence="3" id="KW-1185">Reference proteome</keyword>
<dbReference type="AlphaFoldDB" id="A0A1Z4LLD9"/>
<dbReference type="PROSITE" id="PS51725">
    <property type="entry name" value="ABM"/>
    <property type="match status" value="1"/>
</dbReference>
<protein>
    <recommendedName>
        <fullName evidence="1">ABM domain-containing protein</fullName>
    </recommendedName>
</protein>
<name>A0A1Z4LLD9_9CYAN</name>
<evidence type="ECO:0000313" key="3">
    <source>
        <dbReference type="Proteomes" id="UP000218418"/>
    </source>
</evidence>
<gene>
    <name evidence="2" type="ORF">NIES267_15350</name>
</gene>
<dbReference type="InterPro" id="IPR011008">
    <property type="entry name" value="Dimeric_a/b-barrel"/>
</dbReference>
<sequence length="106" mass="12829">MNEVVIELLKFKIDPEQREKYIQRDAEIWTAALVNYPGFLGKELWINPNDPTELIMVIRWETREQWKSILQEEIDAIEERFDKDLGFTYEMVESSEYQVRKFPNQD</sequence>
<dbReference type="Pfam" id="PF03992">
    <property type="entry name" value="ABM"/>
    <property type="match status" value="1"/>
</dbReference>
<feature type="domain" description="ABM" evidence="1">
    <location>
        <begin position="5"/>
        <end position="97"/>
    </location>
</feature>
<organism evidence="2 3">
    <name type="scientific">Calothrix parasitica NIES-267</name>
    <dbReference type="NCBI Taxonomy" id="1973488"/>
    <lineage>
        <taxon>Bacteria</taxon>
        <taxon>Bacillati</taxon>
        <taxon>Cyanobacteriota</taxon>
        <taxon>Cyanophyceae</taxon>
        <taxon>Nostocales</taxon>
        <taxon>Calotrichaceae</taxon>
        <taxon>Calothrix</taxon>
    </lineage>
</organism>
<dbReference type="EMBL" id="AP018227">
    <property type="protein sequence ID" value="BAY82057.1"/>
    <property type="molecule type" value="Genomic_DNA"/>
</dbReference>
<evidence type="ECO:0000259" key="1">
    <source>
        <dbReference type="PROSITE" id="PS51725"/>
    </source>
</evidence>
<dbReference type="SUPFAM" id="SSF54909">
    <property type="entry name" value="Dimeric alpha+beta barrel"/>
    <property type="match status" value="1"/>
</dbReference>
<evidence type="ECO:0000313" key="2">
    <source>
        <dbReference type="EMBL" id="BAY82057.1"/>
    </source>
</evidence>
<dbReference type="InterPro" id="IPR007138">
    <property type="entry name" value="ABM_dom"/>
</dbReference>
<dbReference type="Gene3D" id="3.30.70.100">
    <property type="match status" value="1"/>
</dbReference>
<dbReference type="Proteomes" id="UP000218418">
    <property type="component" value="Chromosome"/>
</dbReference>
<proteinExistence type="predicted"/>
<dbReference type="NCBIfam" id="TIGR03792">
    <property type="entry name" value="TIGR03792 family protein"/>
    <property type="match status" value="1"/>
</dbReference>
<dbReference type="InterPro" id="IPR022512">
    <property type="entry name" value="CHP03792"/>
</dbReference>
<reference evidence="2 3" key="1">
    <citation type="submission" date="2017-06" db="EMBL/GenBank/DDBJ databases">
        <title>Genome sequencing of cyanobaciteial culture collection at National Institute for Environmental Studies (NIES).</title>
        <authorList>
            <person name="Hirose Y."/>
            <person name="Shimura Y."/>
            <person name="Fujisawa T."/>
            <person name="Nakamura Y."/>
            <person name="Kawachi M."/>
        </authorList>
    </citation>
    <scope>NUCLEOTIDE SEQUENCE [LARGE SCALE GENOMIC DNA]</scope>
    <source>
        <strain evidence="2 3">NIES-267</strain>
    </source>
</reference>